<dbReference type="InterPro" id="IPR027417">
    <property type="entry name" value="P-loop_NTPase"/>
</dbReference>
<organism evidence="1 2">
    <name type="scientific">Flavobacterium cheonanense</name>
    <dbReference type="NCBI Taxonomy" id="706183"/>
    <lineage>
        <taxon>Bacteria</taxon>
        <taxon>Pseudomonadati</taxon>
        <taxon>Bacteroidota</taxon>
        <taxon>Flavobacteriia</taxon>
        <taxon>Flavobacteriales</taxon>
        <taxon>Flavobacteriaceae</taxon>
        <taxon>Flavobacterium</taxon>
    </lineage>
</organism>
<dbReference type="RefSeq" id="WP_344816536.1">
    <property type="nucleotide sequence ID" value="NZ_BAABCT010000005.1"/>
</dbReference>
<evidence type="ECO:0000313" key="1">
    <source>
        <dbReference type="EMBL" id="GAA4074175.1"/>
    </source>
</evidence>
<name>A0ABP7VTE1_9FLAO</name>
<proteinExistence type="predicted"/>
<sequence length="662" mass="76266">MLITKIAAKNFKTYKELELDLSVIDEKPIVLIGGINNGGKTTLFDAIYYALYGIVIKDAEHFKRLVNASVPIKDDTKIELTIDFKGKVLSSDYFYKIKRVYALNTQKQPVESVTLNFNGDTFTYGTATPFAERTKSEAEVNKIIKSNLPKELSKYFLFDAMKSGDLLKEDYLSRVIKENIENVMGFNKYIQLGDATVKLKEKYITDSIAIHEEREEYTKLLLKKAETEALINENEEKKKKLLGFSIDNKELYLKAKDGKNLEQEYKEQIQYLDSKLTVLKDKEIEFISSTEKFINDIEIQAFLPKLIDSIHEELELIVSKTNTSDNGEKFTGAQLDFITQQVILYLKENNHINQENELLESEIKKYITNNQTKKGNNDTFDYLSDDELSTIKTLLNNSSINNFNLLNQTKKSYENEITQLPTLLKDLNQAKSHLTKEDNSIIDEYEKNEEELKDLKAAITNLELANVKTCNDLSRYDISEDEIPNPKLELLKKLEPLFEIISDKLLVSKKQRIEETMLEDLNTTLVAYAGQIERVELSEKLNNLSFKIYHKAGNEIYLEELNAASKQIIVQVLLKALHQFGDYNPPVMIDTVMGYLSEDSRASLLENYFPKLSHQTILFSTDTEIRKDIDLPKIEEFISKKYTLIRDKVSQTTEVTEGYFNN</sequence>
<dbReference type="EMBL" id="BAABCT010000005">
    <property type="protein sequence ID" value="GAA4074175.1"/>
    <property type="molecule type" value="Genomic_DNA"/>
</dbReference>
<gene>
    <name evidence="1" type="ORF">GCM10022389_19650</name>
</gene>
<keyword evidence="2" id="KW-1185">Reference proteome</keyword>
<dbReference type="PANTHER" id="PTHR32114:SF2">
    <property type="entry name" value="ABC TRANSPORTER ABCH.3"/>
    <property type="match status" value="1"/>
</dbReference>
<dbReference type="PANTHER" id="PTHR32114">
    <property type="entry name" value="ABC TRANSPORTER ABCH.3"/>
    <property type="match status" value="1"/>
</dbReference>
<protein>
    <submittedName>
        <fullName evidence="1">AAA family ATPase</fullName>
    </submittedName>
</protein>
<dbReference type="Proteomes" id="UP001500367">
    <property type="component" value="Unassembled WGS sequence"/>
</dbReference>
<comment type="caution">
    <text evidence="1">The sequence shown here is derived from an EMBL/GenBank/DDBJ whole genome shotgun (WGS) entry which is preliminary data.</text>
</comment>
<dbReference type="SUPFAM" id="SSF52540">
    <property type="entry name" value="P-loop containing nucleoside triphosphate hydrolases"/>
    <property type="match status" value="1"/>
</dbReference>
<reference evidence="2" key="1">
    <citation type="journal article" date="2019" name="Int. J. Syst. Evol. Microbiol.">
        <title>The Global Catalogue of Microorganisms (GCM) 10K type strain sequencing project: providing services to taxonomists for standard genome sequencing and annotation.</title>
        <authorList>
            <consortium name="The Broad Institute Genomics Platform"/>
            <consortium name="The Broad Institute Genome Sequencing Center for Infectious Disease"/>
            <person name="Wu L."/>
            <person name="Ma J."/>
        </authorList>
    </citation>
    <scope>NUCLEOTIDE SEQUENCE [LARGE SCALE GENOMIC DNA]</scope>
    <source>
        <strain evidence="2">JCM 17069</strain>
    </source>
</reference>
<evidence type="ECO:0000313" key="2">
    <source>
        <dbReference type="Proteomes" id="UP001500367"/>
    </source>
</evidence>
<dbReference type="Gene3D" id="3.40.50.300">
    <property type="entry name" value="P-loop containing nucleotide triphosphate hydrolases"/>
    <property type="match status" value="2"/>
</dbReference>
<accession>A0ABP7VTE1</accession>